<keyword evidence="6 7" id="KW-0472">Membrane</keyword>
<dbReference type="Pfam" id="PF09815">
    <property type="entry name" value="XK-related"/>
    <property type="match status" value="3"/>
</dbReference>
<protein>
    <recommendedName>
        <fullName evidence="7">XK-related protein</fullName>
    </recommendedName>
</protein>
<feature type="transmembrane region" description="Helical" evidence="7">
    <location>
        <begin position="116"/>
        <end position="138"/>
    </location>
</feature>
<dbReference type="AlphaFoldDB" id="A0A1A9ZLP9"/>
<dbReference type="GO" id="GO:0043652">
    <property type="term" value="P:engulfment of apoptotic cell"/>
    <property type="evidence" value="ECO:0007669"/>
    <property type="project" value="TreeGrafter"/>
</dbReference>
<dbReference type="VEuPathDB" id="VectorBase:GPAI018582"/>
<evidence type="ECO:0000256" key="2">
    <source>
        <dbReference type="ARBA" id="ARBA00008789"/>
    </source>
</evidence>
<sequence>MMSTIDIAVTGHRSEFNSTNKTALNYSGTTNTPNDSVEPICELSTLQCRHLIVESNNSFKQWSEVDAPSCMGVNCNHSISYWEICSTALSIVMRAVAVCINIKLAANYYRQGHLDYFAWTITCIAVPMFVTTMIHANINYKLNIREESDVAFIRLFECFLEAAPQKILQVSIVLGHVDKMTDLQIIAISSYFGSMAWCLSAYHRYNRYSQVSRTLCIALVASIFPLWTLVASLSHALLFGFITFIIERPKFANSSLSNFLFCLVLGFVYVFTFISVRDAPTRYKYISYYLFCTIENIACVTLFILYASSDLAAIALLFYPLCGLALSFYYIGIGFMIIYYLYFHPRITARTSKRIINNN</sequence>
<evidence type="ECO:0000256" key="1">
    <source>
        <dbReference type="ARBA" id="ARBA00004651"/>
    </source>
</evidence>
<evidence type="ECO:0000313" key="8">
    <source>
        <dbReference type="EnsemblMetazoa" id="GPAI018582-PA"/>
    </source>
</evidence>
<evidence type="ECO:0000256" key="4">
    <source>
        <dbReference type="ARBA" id="ARBA00022692"/>
    </source>
</evidence>
<dbReference type="PANTHER" id="PTHR16024:SF6">
    <property type="entry name" value="XK-RELATED PROTEIN"/>
    <property type="match status" value="1"/>
</dbReference>
<name>A0A1A9ZLP9_GLOPL</name>
<dbReference type="Proteomes" id="UP000092445">
    <property type="component" value="Unassembled WGS sequence"/>
</dbReference>
<comment type="similarity">
    <text evidence="2 7">Belongs to the XK family.</text>
</comment>
<keyword evidence="4 7" id="KW-0812">Transmembrane</keyword>
<dbReference type="GO" id="GO:0005886">
    <property type="term" value="C:plasma membrane"/>
    <property type="evidence" value="ECO:0007669"/>
    <property type="project" value="UniProtKB-SubCell"/>
</dbReference>
<evidence type="ECO:0000256" key="3">
    <source>
        <dbReference type="ARBA" id="ARBA00022475"/>
    </source>
</evidence>
<feature type="transmembrane region" description="Helical" evidence="7">
    <location>
        <begin position="214"/>
        <end position="246"/>
    </location>
</feature>
<evidence type="ECO:0000256" key="5">
    <source>
        <dbReference type="ARBA" id="ARBA00022989"/>
    </source>
</evidence>
<feature type="transmembrane region" description="Helical" evidence="7">
    <location>
        <begin position="183"/>
        <end position="202"/>
    </location>
</feature>
<feature type="transmembrane region" description="Helical" evidence="7">
    <location>
        <begin position="258"/>
        <end position="276"/>
    </location>
</feature>
<dbReference type="GO" id="GO:0070782">
    <property type="term" value="P:phosphatidylserine exposure on apoptotic cell surface"/>
    <property type="evidence" value="ECO:0007669"/>
    <property type="project" value="TreeGrafter"/>
</dbReference>
<keyword evidence="5 7" id="KW-1133">Transmembrane helix</keyword>
<evidence type="ECO:0000256" key="6">
    <source>
        <dbReference type="ARBA" id="ARBA00023136"/>
    </source>
</evidence>
<organism evidence="8 9">
    <name type="scientific">Glossina pallidipes</name>
    <name type="common">Tsetse fly</name>
    <dbReference type="NCBI Taxonomy" id="7398"/>
    <lineage>
        <taxon>Eukaryota</taxon>
        <taxon>Metazoa</taxon>
        <taxon>Ecdysozoa</taxon>
        <taxon>Arthropoda</taxon>
        <taxon>Hexapoda</taxon>
        <taxon>Insecta</taxon>
        <taxon>Pterygota</taxon>
        <taxon>Neoptera</taxon>
        <taxon>Endopterygota</taxon>
        <taxon>Diptera</taxon>
        <taxon>Brachycera</taxon>
        <taxon>Muscomorpha</taxon>
        <taxon>Hippoboscoidea</taxon>
        <taxon>Glossinidae</taxon>
        <taxon>Glossina</taxon>
    </lineage>
</organism>
<dbReference type="PANTHER" id="PTHR16024">
    <property type="entry name" value="XK-RELATED PROTEIN"/>
    <property type="match status" value="1"/>
</dbReference>
<keyword evidence="3" id="KW-1003">Cell membrane</keyword>
<evidence type="ECO:0000313" key="9">
    <source>
        <dbReference type="Proteomes" id="UP000092445"/>
    </source>
</evidence>
<keyword evidence="9" id="KW-1185">Reference proteome</keyword>
<accession>A0A1A9ZLP9</accession>
<reference evidence="9" key="1">
    <citation type="submission" date="2014-03" db="EMBL/GenBank/DDBJ databases">
        <authorList>
            <person name="Aksoy S."/>
            <person name="Warren W."/>
            <person name="Wilson R.K."/>
        </authorList>
    </citation>
    <scope>NUCLEOTIDE SEQUENCE [LARGE SCALE GENOMIC DNA]</scope>
    <source>
        <strain evidence="9">IAEA</strain>
    </source>
</reference>
<feature type="transmembrane region" description="Helical" evidence="7">
    <location>
        <begin position="288"/>
        <end position="307"/>
    </location>
</feature>
<dbReference type="InterPro" id="IPR050895">
    <property type="entry name" value="XK-related_scramblase"/>
</dbReference>
<proteinExistence type="inferred from homology"/>
<dbReference type="EnsemblMetazoa" id="GPAI018582-RA">
    <property type="protein sequence ID" value="GPAI018582-PA"/>
    <property type="gene ID" value="GPAI018582"/>
</dbReference>
<dbReference type="STRING" id="7398.A0A1A9ZLP9"/>
<dbReference type="InterPro" id="IPR018629">
    <property type="entry name" value="XK-rel"/>
</dbReference>
<dbReference type="GO" id="GO:1902742">
    <property type="term" value="P:apoptotic process involved in development"/>
    <property type="evidence" value="ECO:0007669"/>
    <property type="project" value="TreeGrafter"/>
</dbReference>
<feature type="transmembrane region" description="Helical" evidence="7">
    <location>
        <begin position="313"/>
        <end position="343"/>
    </location>
</feature>
<evidence type="ECO:0000256" key="7">
    <source>
        <dbReference type="RuleBase" id="RU910716"/>
    </source>
</evidence>
<reference evidence="8" key="2">
    <citation type="submission" date="2020-05" db="UniProtKB">
        <authorList>
            <consortium name="EnsemblMetazoa"/>
        </authorList>
    </citation>
    <scope>IDENTIFICATION</scope>
    <source>
        <strain evidence="8">IAEA</strain>
    </source>
</reference>
<comment type="subcellular location">
    <subcellularLocation>
        <location evidence="1">Cell membrane</location>
        <topology evidence="1">Multi-pass membrane protein</topology>
    </subcellularLocation>
    <subcellularLocation>
        <location evidence="7">Membrane</location>
        <topology evidence="7">Multi-pass membrane protein</topology>
    </subcellularLocation>
</comment>